<feature type="transmembrane region" description="Helical" evidence="7">
    <location>
        <begin position="51"/>
        <end position="72"/>
    </location>
</feature>
<evidence type="ECO:0000313" key="9">
    <source>
        <dbReference type="EMBL" id="SDM33459.1"/>
    </source>
</evidence>
<dbReference type="GO" id="GO:0016787">
    <property type="term" value="F:hydrolase activity"/>
    <property type="evidence" value="ECO:0007669"/>
    <property type="project" value="UniProtKB-KW"/>
</dbReference>
<dbReference type="RefSeq" id="WP_091569070.1">
    <property type="nucleotide sequence ID" value="NZ_FNHP01000004.1"/>
</dbReference>
<sequence length="257" mass="27285">MIWGWLDRHAVAFGLALTLAAVGGLFFWLHRTRGAAPHWGAPVLPARAWPPLALVGVLAALALAGMAAALAGDAGGIDWPALDAAVAGWVQRHVPSHWRTPLVVFTQLGHVALLLAVGVLVLLALARRQAWLHAGVWLAATGGAGLWTRALKAEVARPRPADAWVTEASHSFPSGHSAGTLAFCAALAWLLWPRLRRAWRWPAALALVGLALAVGVSRVLLRVHHASDVLAGWLLALAWLACVLGAAEWALRRRAGR</sequence>
<evidence type="ECO:0000256" key="2">
    <source>
        <dbReference type="ARBA" id="ARBA00022475"/>
    </source>
</evidence>
<feature type="transmembrane region" description="Helical" evidence="7">
    <location>
        <begin position="12"/>
        <end position="30"/>
    </location>
</feature>
<reference evidence="10" key="1">
    <citation type="submission" date="2016-10" db="EMBL/GenBank/DDBJ databases">
        <authorList>
            <person name="Varghese N."/>
            <person name="Submissions S."/>
        </authorList>
    </citation>
    <scope>NUCLEOTIDE SEQUENCE [LARGE SCALE GENOMIC DNA]</scope>
    <source>
        <strain evidence="10">EPL6</strain>
    </source>
</reference>
<feature type="transmembrane region" description="Helical" evidence="7">
    <location>
        <begin position="204"/>
        <end position="224"/>
    </location>
</feature>
<name>A0A1G9SDE3_9BURK</name>
<dbReference type="OrthoDB" id="9780918at2"/>
<dbReference type="STRING" id="1527607.SAMN05428957_104286"/>
<feature type="transmembrane region" description="Helical" evidence="7">
    <location>
        <begin position="230"/>
        <end position="251"/>
    </location>
</feature>
<dbReference type="SMART" id="SM00014">
    <property type="entry name" value="acidPPc"/>
    <property type="match status" value="1"/>
</dbReference>
<feature type="transmembrane region" description="Helical" evidence="7">
    <location>
        <begin position="102"/>
        <end position="123"/>
    </location>
</feature>
<dbReference type="Gene3D" id="1.20.144.10">
    <property type="entry name" value="Phosphatidic acid phosphatase type 2/haloperoxidase"/>
    <property type="match status" value="1"/>
</dbReference>
<keyword evidence="4" id="KW-0378">Hydrolase</keyword>
<keyword evidence="5 7" id="KW-1133">Transmembrane helix</keyword>
<protein>
    <submittedName>
        <fullName evidence="9">Undecaprenyl-diphosphatase</fullName>
    </submittedName>
</protein>
<keyword evidence="10" id="KW-1185">Reference proteome</keyword>
<organism evidence="9 10">
    <name type="scientific">Oryzisolibacter propanilivorax</name>
    <dbReference type="NCBI Taxonomy" id="1527607"/>
    <lineage>
        <taxon>Bacteria</taxon>
        <taxon>Pseudomonadati</taxon>
        <taxon>Pseudomonadota</taxon>
        <taxon>Betaproteobacteria</taxon>
        <taxon>Burkholderiales</taxon>
        <taxon>Comamonadaceae</taxon>
        <taxon>Oryzisolibacter</taxon>
    </lineage>
</organism>
<evidence type="ECO:0000313" key="10">
    <source>
        <dbReference type="Proteomes" id="UP000198552"/>
    </source>
</evidence>
<dbReference type="Proteomes" id="UP000198552">
    <property type="component" value="Unassembled WGS sequence"/>
</dbReference>
<dbReference type="CDD" id="cd03392">
    <property type="entry name" value="PAP2_like_2"/>
    <property type="match status" value="1"/>
</dbReference>
<keyword evidence="2" id="KW-1003">Cell membrane</keyword>
<dbReference type="EMBL" id="FNHP01000004">
    <property type="protein sequence ID" value="SDM33459.1"/>
    <property type="molecule type" value="Genomic_DNA"/>
</dbReference>
<dbReference type="InterPro" id="IPR000326">
    <property type="entry name" value="PAP2/HPO"/>
</dbReference>
<feature type="domain" description="Phosphatidic acid phosphatase type 2/haloperoxidase" evidence="8">
    <location>
        <begin position="134"/>
        <end position="244"/>
    </location>
</feature>
<dbReference type="GO" id="GO:0005886">
    <property type="term" value="C:plasma membrane"/>
    <property type="evidence" value="ECO:0007669"/>
    <property type="project" value="UniProtKB-SubCell"/>
</dbReference>
<evidence type="ECO:0000259" key="8">
    <source>
        <dbReference type="SMART" id="SM00014"/>
    </source>
</evidence>
<evidence type="ECO:0000256" key="3">
    <source>
        <dbReference type="ARBA" id="ARBA00022692"/>
    </source>
</evidence>
<dbReference type="Pfam" id="PF01569">
    <property type="entry name" value="PAP2"/>
    <property type="match status" value="1"/>
</dbReference>
<comment type="subcellular location">
    <subcellularLocation>
        <location evidence="1">Cell membrane</location>
        <topology evidence="1">Multi-pass membrane protein</topology>
    </subcellularLocation>
</comment>
<feature type="transmembrane region" description="Helical" evidence="7">
    <location>
        <begin position="171"/>
        <end position="192"/>
    </location>
</feature>
<evidence type="ECO:0000256" key="4">
    <source>
        <dbReference type="ARBA" id="ARBA00022801"/>
    </source>
</evidence>
<gene>
    <name evidence="9" type="ORF">SAMN05428957_104286</name>
</gene>
<keyword evidence="3 7" id="KW-0812">Transmembrane</keyword>
<evidence type="ECO:0000256" key="1">
    <source>
        <dbReference type="ARBA" id="ARBA00004651"/>
    </source>
</evidence>
<dbReference type="AlphaFoldDB" id="A0A1G9SDE3"/>
<dbReference type="PANTHER" id="PTHR14969">
    <property type="entry name" value="SPHINGOSINE-1-PHOSPHATE PHOSPHOHYDROLASE"/>
    <property type="match status" value="1"/>
</dbReference>
<evidence type="ECO:0000256" key="5">
    <source>
        <dbReference type="ARBA" id="ARBA00022989"/>
    </source>
</evidence>
<dbReference type="InterPro" id="IPR036938">
    <property type="entry name" value="PAP2/HPO_sf"/>
</dbReference>
<accession>A0A1G9SDE3</accession>
<proteinExistence type="predicted"/>
<keyword evidence="6 7" id="KW-0472">Membrane</keyword>
<dbReference type="SUPFAM" id="SSF48317">
    <property type="entry name" value="Acid phosphatase/Vanadium-dependent haloperoxidase"/>
    <property type="match status" value="1"/>
</dbReference>
<evidence type="ECO:0000256" key="6">
    <source>
        <dbReference type="ARBA" id="ARBA00023136"/>
    </source>
</evidence>
<feature type="transmembrane region" description="Helical" evidence="7">
    <location>
        <begin position="130"/>
        <end position="151"/>
    </location>
</feature>
<dbReference type="PANTHER" id="PTHR14969:SF62">
    <property type="entry name" value="DECAPRENYLPHOSPHORYL-5-PHOSPHORIBOSE PHOSPHATASE RV3807C-RELATED"/>
    <property type="match status" value="1"/>
</dbReference>
<evidence type="ECO:0000256" key="7">
    <source>
        <dbReference type="SAM" id="Phobius"/>
    </source>
</evidence>